<keyword evidence="2 3" id="KW-0539">Nucleus</keyword>
<comment type="subcellular location">
    <subcellularLocation>
        <location evidence="1 2 3">Nucleus</location>
    </subcellularLocation>
</comment>
<organism evidence="6 7">
    <name type="scientific">Glossina pallidipes</name>
    <name type="common">Tsetse fly</name>
    <dbReference type="NCBI Taxonomy" id="7398"/>
    <lineage>
        <taxon>Eukaryota</taxon>
        <taxon>Metazoa</taxon>
        <taxon>Ecdysozoa</taxon>
        <taxon>Arthropoda</taxon>
        <taxon>Hexapoda</taxon>
        <taxon>Insecta</taxon>
        <taxon>Pterygota</taxon>
        <taxon>Neoptera</taxon>
        <taxon>Endopterygota</taxon>
        <taxon>Diptera</taxon>
        <taxon>Brachycera</taxon>
        <taxon>Muscomorpha</taxon>
        <taxon>Hippoboscoidea</taxon>
        <taxon>Glossinidae</taxon>
        <taxon>Glossina</taxon>
    </lineage>
</organism>
<evidence type="ECO:0000256" key="3">
    <source>
        <dbReference type="RuleBase" id="RU000682"/>
    </source>
</evidence>
<keyword evidence="7" id="KW-1185">Reference proteome</keyword>
<dbReference type="GO" id="GO:0003677">
    <property type="term" value="F:DNA binding"/>
    <property type="evidence" value="ECO:0007669"/>
    <property type="project" value="UniProtKB-UniRule"/>
</dbReference>
<feature type="DNA-binding region" description="Homeobox" evidence="2">
    <location>
        <begin position="8"/>
        <end position="67"/>
    </location>
</feature>
<evidence type="ECO:0000259" key="5">
    <source>
        <dbReference type="PROSITE" id="PS50071"/>
    </source>
</evidence>
<feature type="region of interest" description="Disordered" evidence="4">
    <location>
        <begin position="66"/>
        <end position="87"/>
    </location>
</feature>
<dbReference type="CDD" id="cd00086">
    <property type="entry name" value="homeodomain"/>
    <property type="match status" value="1"/>
</dbReference>
<dbReference type="SUPFAM" id="SSF46689">
    <property type="entry name" value="Homeodomain-like"/>
    <property type="match status" value="1"/>
</dbReference>
<dbReference type="GO" id="GO:0005634">
    <property type="term" value="C:nucleus"/>
    <property type="evidence" value="ECO:0007669"/>
    <property type="project" value="UniProtKB-SubCell"/>
</dbReference>
<keyword evidence="2 3" id="KW-0238">DNA-binding</keyword>
<dbReference type="Gene3D" id="1.10.10.60">
    <property type="entry name" value="Homeodomain-like"/>
    <property type="match status" value="1"/>
</dbReference>
<dbReference type="InterPro" id="IPR009057">
    <property type="entry name" value="Homeodomain-like_sf"/>
</dbReference>
<evidence type="ECO:0000256" key="1">
    <source>
        <dbReference type="ARBA" id="ARBA00004123"/>
    </source>
</evidence>
<dbReference type="EnsemblMetazoa" id="GPAI025912-RA">
    <property type="protein sequence ID" value="GPAI025912-PA"/>
    <property type="gene ID" value="GPAI025912"/>
</dbReference>
<sequence length="248" mass="28223">MISNKRKRAALINTLTGIQLNELGREFEKSSYLRAERSILISERLNISVQVVQAWFSQQREYRRNVKKRDKSCNSEESIPQVSEDTRSNFYPRTDSLHINISQHSPEWWNALNHKSSNILYSGISPHQNVLNQQSPYNSSSNVRMRVPLLSIRTNIGNITPRPLNYIPAAINVAENSGRVPINIDNYVNNHRVNASSPTSSVTNSIPINRTIDNEEILTYEEIVAVIKASPDLCYSDEIIAILDNTVF</sequence>
<name>A0A1A9ZV04_GLOPL</name>
<evidence type="ECO:0000256" key="4">
    <source>
        <dbReference type="SAM" id="MobiDB-lite"/>
    </source>
</evidence>
<dbReference type="VEuPathDB" id="VectorBase:GPAI025912"/>
<accession>A0A1A9ZV04</accession>
<dbReference type="Proteomes" id="UP000092445">
    <property type="component" value="Unassembled WGS sequence"/>
</dbReference>
<proteinExistence type="predicted"/>
<evidence type="ECO:0000256" key="2">
    <source>
        <dbReference type="PROSITE-ProRule" id="PRU00108"/>
    </source>
</evidence>
<reference evidence="7" key="1">
    <citation type="submission" date="2014-03" db="EMBL/GenBank/DDBJ databases">
        <authorList>
            <person name="Aksoy S."/>
            <person name="Warren W."/>
            <person name="Wilson R.K."/>
        </authorList>
    </citation>
    <scope>NUCLEOTIDE SEQUENCE [LARGE SCALE GENOMIC DNA]</scope>
    <source>
        <strain evidence="7">IAEA</strain>
    </source>
</reference>
<reference evidence="6" key="2">
    <citation type="submission" date="2020-05" db="UniProtKB">
        <authorList>
            <consortium name="EnsemblMetazoa"/>
        </authorList>
    </citation>
    <scope>IDENTIFICATION</scope>
    <source>
        <strain evidence="6">IAEA</strain>
    </source>
</reference>
<evidence type="ECO:0000313" key="7">
    <source>
        <dbReference type="Proteomes" id="UP000092445"/>
    </source>
</evidence>
<dbReference type="SMART" id="SM00389">
    <property type="entry name" value="HOX"/>
    <property type="match status" value="1"/>
</dbReference>
<dbReference type="InterPro" id="IPR001356">
    <property type="entry name" value="HD"/>
</dbReference>
<keyword evidence="2 3" id="KW-0371">Homeobox</keyword>
<feature type="compositionally biased region" description="Polar residues" evidence="4">
    <location>
        <begin position="75"/>
        <end position="87"/>
    </location>
</feature>
<evidence type="ECO:0000313" key="6">
    <source>
        <dbReference type="EnsemblMetazoa" id="GPAI025912-PA"/>
    </source>
</evidence>
<protein>
    <recommendedName>
        <fullName evidence="5">Homeobox domain-containing protein</fullName>
    </recommendedName>
</protein>
<dbReference type="Pfam" id="PF00046">
    <property type="entry name" value="Homeodomain"/>
    <property type="match status" value="1"/>
</dbReference>
<feature type="domain" description="Homeobox" evidence="5">
    <location>
        <begin position="6"/>
        <end position="66"/>
    </location>
</feature>
<dbReference type="AlphaFoldDB" id="A0A1A9ZV04"/>
<dbReference type="PROSITE" id="PS50071">
    <property type="entry name" value="HOMEOBOX_2"/>
    <property type="match status" value="1"/>
</dbReference>